<name>A0A430JJT1_9BACL</name>
<evidence type="ECO:0000256" key="1">
    <source>
        <dbReference type="ARBA" id="ARBA00022801"/>
    </source>
</evidence>
<dbReference type="PANTHER" id="PTHR33886:SF8">
    <property type="entry name" value="UNSATURATED RHAMNOGALACTURONAN HYDROLASE (EUROFUNG)"/>
    <property type="match status" value="1"/>
</dbReference>
<dbReference type="Pfam" id="PF07470">
    <property type="entry name" value="Glyco_hydro_88"/>
    <property type="match status" value="1"/>
</dbReference>
<dbReference type="RefSeq" id="WP_126139731.1">
    <property type="nucleotide sequence ID" value="NZ_RXHU01000011.1"/>
</dbReference>
<dbReference type="OrthoDB" id="9807186at2"/>
<dbReference type="InterPro" id="IPR052043">
    <property type="entry name" value="PolySaccharide_Degr_Enz"/>
</dbReference>
<dbReference type="InterPro" id="IPR008928">
    <property type="entry name" value="6-hairpin_glycosidase_sf"/>
</dbReference>
<sequence length="753" mass="83925">MTYYFDAQESAYAQFGDDEGAVLGLLADRYKGANPPVPFIFRVSYPSGVRQTREGLYELDLQAKFPDARPGHFAYAYALVWSDSERNLDLLLESLGPVQAYLNEERIFRSNVIEEILPDARVKLNVTFAKGWNRLFVKMTSTPAGFGCRLGADEAKVRILNVLTPFPSRAGQSGWVYSEPVEKDLFPDGPDVHRLAAEECSGLRWLPAQQWDEAQRRLPNFARMFGGGRPGQLAYAWTKLELERLGGAPVVLEGQASGPITVWVNGTAVLEQPHAGSFRKELALGGGSCDVLVRSVCTDAAWGFTLGASCAGASCRFALPVPVKGTDQAWMFVGPLDPDTDLPLSDFMRTDRVYPSGSASGHQGADSSVYWRLDAPDAAIRPIYENAMLSNKWTVGTVTNYARWDYPLGVTIYGLLQAGRWLNRPDLTAYAVAHVQACTRMYDYALWDREQYGFPAVNQQLVLMKMLDNCGSFGSAMLEAYSVCGDEAFLRIAERIADFMLNRLERREDGAFFRECPGEYSANTMWADDLYMSTPFLCRYYKLTGSERALDEAANQFLLFRNYLYIPEHQIMSHVFDFKYGRATGIPWGRGNGWTLFSLTEVLETLPGTHSARPALLAFFNELCSGYAALQAESGLWRQVLNDPDAYEEASCTAMFAYAFARGVRFGWLNDPERFLTAASNAWRGLTQVAIDRQGNVHGVCSGSRYAFHAEYYKDDLKTVLNDNHGIGIMMLAGTEVAKLNARWTASVKKVLL</sequence>
<dbReference type="GO" id="GO:0016787">
    <property type="term" value="F:hydrolase activity"/>
    <property type="evidence" value="ECO:0007669"/>
    <property type="project" value="UniProtKB-KW"/>
</dbReference>
<dbReference type="Proteomes" id="UP000276128">
    <property type="component" value="Unassembled WGS sequence"/>
</dbReference>
<dbReference type="InterPro" id="IPR012341">
    <property type="entry name" value="6hp_glycosidase-like_sf"/>
</dbReference>
<comment type="caution">
    <text evidence="2">The sequence shown here is derived from an EMBL/GenBank/DDBJ whole genome shotgun (WGS) entry which is preliminary data.</text>
</comment>
<dbReference type="EMBL" id="RXHU01000011">
    <property type="protein sequence ID" value="RTE11281.1"/>
    <property type="molecule type" value="Genomic_DNA"/>
</dbReference>
<dbReference type="GO" id="GO:0005975">
    <property type="term" value="P:carbohydrate metabolic process"/>
    <property type="evidence" value="ECO:0007669"/>
    <property type="project" value="InterPro"/>
</dbReference>
<gene>
    <name evidence="2" type="ORF">EJQ19_03075</name>
</gene>
<dbReference type="SUPFAM" id="SSF48208">
    <property type="entry name" value="Six-hairpin glycosidases"/>
    <property type="match status" value="1"/>
</dbReference>
<dbReference type="PANTHER" id="PTHR33886">
    <property type="entry name" value="UNSATURATED RHAMNOGALACTURONAN HYDROLASE (EUROFUNG)"/>
    <property type="match status" value="1"/>
</dbReference>
<evidence type="ECO:0000313" key="2">
    <source>
        <dbReference type="EMBL" id="RTE11281.1"/>
    </source>
</evidence>
<protein>
    <submittedName>
        <fullName evidence="2">Glycosyl hydrolase</fullName>
    </submittedName>
</protein>
<proteinExistence type="predicted"/>
<dbReference type="InterPro" id="IPR010905">
    <property type="entry name" value="Glyco_hydro_88"/>
</dbReference>
<keyword evidence="1 2" id="KW-0378">Hydrolase</keyword>
<dbReference type="AlphaFoldDB" id="A0A430JJT1"/>
<reference evidence="2 3" key="1">
    <citation type="submission" date="2018-12" db="EMBL/GenBank/DDBJ databases">
        <title>Bacillus ochoae sp. nov., Paenibacillus whitsoniae sp. nov., Paenibacillus spiritus sp. nov. Isolated from the Mars Exploration Rover during spacecraft assembly.</title>
        <authorList>
            <person name="Seuylemezian A."/>
            <person name="Vaishampayan P."/>
        </authorList>
    </citation>
    <scope>NUCLEOTIDE SEQUENCE [LARGE SCALE GENOMIC DNA]</scope>
    <source>
        <strain evidence="2 3">MER 54</strain>
    </source>
</reference>
<accession>A0A430JJT1</accession>
<dbReference type="Gene3D" id="1.50.10.10">
    <property type="match status" value="1"/>
</dbReference>
<evidence type="ECO:0000313" key="3">
    <source>
        <dbReference type="Proteomes" id="UP000276128"/>
    </source>
</evidence>
<keyword evidence="3" id="KW-1185">Reference proteome</keyword>
<organism evidence="2 3">
    <name type="scientific">Paenibacillus whitsoniae</name>
    <dbReference type="NCBI Taxonomy" id="2496558"/>
    <lineage>
        <taxon>Bacteria</taxon>
        <taxon>Bacillati</taxon>
        <taxon>Bacillota</taxon>
        <taxon>Bacilli</taxon>
        <taxon>Bacillales</taxon>
        <taxon>Paenibacillaceae</taxon>
        <taxon>Paenibacillus</taxon>
    </lineage>
</organism>